<dbReference type="SUPFAM" id="SSF47413">
    <property type="entry name" value="lambda repressor-like DNA-binding domains"/>
    <property type="match status" value="1"/>
</dbReference>
<dbReference type="PANTHER" id="PTHR46797:SF23">
    <property type="entry name" value="HTH-TYPE TRANSCRIPTIONAL REGULATOR SUTR"/>
    <property type="match status" value="1"/>
</dbReference>
<proteinExistence type="predicted"/>
<evidence type="ECO:0000259" key="4">
    <source>
        <dbReference type="PROSITE" id="PS50943"/>
    </source>
</evidence>
<dbReference type="SMART" id="SM00530">
    <property type="entry name" value="HTH_XRE"/>
    <property type="match status" value="1"/>
</dbReference>
<reference evidence="5 6" key="1">
    <citation type="submission" date="2022-03" db="EMBL/GenBank/DDBJ databases">
        <title>Parabacteroides sp. nov. isolated from swine feces.</title>
        <authorList>
            <person name="Bak J.E."/>
        </authorList>
    </citation>
    <scope>NUCLEOTIDE SEQUENCE [LARGE SCALE GENOMIC DNA]</scope>
    <source>
        <strain evidence="5 6">AGMB00274</strain>
    </source>
</reference>
<dbReference type="Proteomes" id="UP001165444">
    <property type="component" value="Unassembled WGS sequence"/>
</dbReference>
<evidence type="ECO:0000256" key="3">
    <source>
        <dbReference type="ARBA" id="ARBA00023163"/>
    </source>
</evidence>
<dbReference type="PANTHER" id="PTHR46797">
    <property type="entry name" value="HTH-TYPE TRANSCRIPTIONAL REGULATOR"/>
    <property type="match status" value="1"/>
</dbReference>
<dbReference type="RefSeq" id="WP_243325650.1">
    <property type="nucleotide sequence ID" value="NZ_JAKZMM010000030.1"/>
</dbReference>
<dbReference type="Pfam" id="PF01381">
    <property type="entry name" value="HTH_3"/>
    <property type="match status" value="1"/>
</dbReference>
<keyword evidence="6" id="KW-1185">Reference proteome</keyword>
<keyword evidence="2" id="KW-0238">DNA-binding</keyword>
<evidence type="ECO:0000256" key="1">
    <source>
        <dbReference type="ARBA" id="ARBA00023015"/>
    </source>
</evidence>
<dbReference type="InterPro" id="IPR001387">
    <property type="entry name" value="Cro/C1-type_HTH"/>
</dbReference>
<dbReference type="PROSITE" id="PS50943">
    <property type="entry name" value="HTH_CROC1"/>
    <property type="match status" value="1"/>
</dbReference>
<evidence type="ECO:0000313" key="6">
    <source>
        <dbReference type="Proteomes" id="UP001165444"/>
    </source>
</evidence>
<accession>A0ABT0C420</accession>
<organism evidence="5 6">
    <name type="scientific">Parabacteroides faecalis</name>
    <dbReference type="NCBI Taxonomy" id="2924040"/>
    <lineage>
        <taxon>Bacteria</taxon>
        <taxon>Pseudomonadati</taxon>
        <taxon>Bacteroidota</taxon>
        <taxon>Bacteroidia</taxon>
        <taxon>Bacteroidales</taxon>
        <taxon>Tannerellaceae</taxon>
        <taxon>Parabacteroides</taxon>
    </lineage>
</organism>
<gene>
    <name evidence="5" type="ORF">MUN53_11960</name>
</gene>
<dbReference type="CDD" id="cd00093">
    <property type="entry name" value="HTH_XRE"/>
    <property type="match status" value="1"/>
</dbReference>
<keyword evidence="3" id="KW-0804">Transcription</keyword>
<keyword evidence="1" id="KW-0805">Transcription regulation</keyword>
<dbReference type="Gene3D" id="1.10.260.40">
    <property type="entry name" value="lambda repressor-like DNA-binding domains"/>
    <property type="match status" value="1"/>
</dbReference>
<name>A0ABT0C420_9BACT</name>
<dbReference type="EMBL" id="JAKZMM010000030">
    <property type="protein sequence ID" value="MCJ2381316.1"/>
    <property type="molecule type" value="Genomic_DNA"/>
</dbReference>
<feature type="domain" description="HTH cro/C1-type" evidence="4">
    <location>
        <begin position="41"/>
        <end position="95"/>
    </location>
</feature>
<sequence>MEDLEFYTEEKALDLVLGQKGTPERDQYEENMHSFLVGEAIKQARQSKNLTQEELGKLIGVQKAQISRIENGKNLTLSTLAKVFKAMGISAKLEIGNLGKVALW</sequence>
<comment type="caution">
    <text evidence="5">The sequence shown here is derived from an EMBL/GenBank/DDBJ whole genome shotgun (WGS) entry which is preliminary data.</text>
</comment>
<dbReference type="InterPro" id="IPR050807">
    <property type="entry name" value="TransReg_Diox_bact_type"/>
</dbReference>
<protein>
    <submittedName>
        <fullName evidence="5">Helix-turn-helix domain-containing protein</fullName>
    </submittedName>
</protein>
<dbReference type="InterPro" id="IPR010982">
    <property type="entry name" value="Lambda_DNA-bd_dom_sf"/>
</dbReference>
<evidence type="ECO:0000256" key="2">
    <source>
        <dbReference type="ARBA" id="ARBA00023125"/>
    </source>
</evidence>
<evidence type="ECO:0000313" key="5">
    <source>
        <dbReference type="EMBL" id="MCJ2381316.1"/>
    </source>
</evidence>